<comment type="similarity">
    <text evidence="2">Belongs to the PNMA family.</text>
</comment>
<evidence type="ECO:0000313" key="9">
    <source>
        <dbReference type="RefSeq" id="XP_007936970.1"/>
    </source>
</evidence>
<evidence type="ECO:0000256" key="4">
    <source>
        <dbReference type="ARBA" id="ARBA00023242"/>
    </source>
</evidence>
<dbReference type="GO" id="GO:0005730">
    <property type="term" value="C:nucleolus"/>
    <property type="evidence" value="ECO:0007669"/>
    <property type="project" value="UniProtKB-SubCell"/>
</dbReference>
<keyword evidence="3" id="KW-0007">Acetylation</keyword>
<evidence type="ECO:0000313" key="8">
    <source>
        <dbReference type="Proteomes" id="UP000694850"/>
    </source>
</evidence>
<feature type="domain" description="Paraneoplastic antigen Ma-like N-terminal" evidence="7">
    <location>
        <begin position="1"/>
        <end position="92"/>
    </location>
</feature>
<dbReference type="CTD" id="10687"/>
<dbReference type="OrthoDB" id="115435at2759"/>
<evidence type="ECO:0000256" key="2">
    <source>
        <dbReference type="ARBA" id="ARBA00007024"/>
    </source>
</evidence>
<dbReference type="Pfam" id="PF14893">
    <property type="entry name" value="PNMA"/>
    <property type="match status" value="1"/>
</dbReference>
<dbReference type="PANTHER" id="PTHR23095">
    <property type="entry name" value="PARANEOPLASTIC ANTIGEN"/>
    <property type="match status" value="1"/>
</dbReference>
<dbReference type="PANTHER" id="PTHR23095:SF16">
    <property type="entry name" value="PARANEOPLASTIC ANTIGEN MA2"/>
    <property type="match status" value="1"/>
</dbReference>
<keyword evidence="8" id="KW-1185">Reference proteome</keyword>
<dbReference type="InterPro" id="IPR048270">
    <property type="entry name" value="PNMA_C"/>
</dbReference>
<dbReference type="Proteomes" id="UP000694850">
    <property type="component" value="Unplaced"/>
</dbReference>
<gene>
    <name evidence="9" type="primary">PNMA2</name>
</gene>
<protein>
    <submittedName>
        <fullName evidence="9">Paraneoplastic antigen Ma2</fullName>
    </submittedName>
</protein>
<keyword evidence="4" id="KW-0539">Nucleus</keyword>
<name>A0A8B6ZMP3_ORYAF</name>
<dbReference type="Pfam" id="PF20846">
    <property type="entry name" value="PNMA_N"/>
    <property type="match status" value="1"/>
</dbReference>
<feature type="domain" description="Paraneoplastic antigen Ma-like C-terminal" evidence="6">
    <location>
        <begin position="168"/>
        <end position="328"/>
    </location>
</feature>
<proteinExistence type="inferred from homology"/>
<feature type="region of interest" description="Disordered" evidence="5">
    <location>
        <begin position="335"/>
        <end position="364"/>
    </location>
</feature>
<evidence type="ECO:0000259" key="7">
    <source>
        <dbReference type="Pfam" id="PF20846"/>
    </source>
</evidence>
<sequence>MALALFEDWCGIMSVDTQKSLMVMGIPVDCDEAEIQEVLQENLKSLGRYRLLGKIFRKQDNANAVLLELMEDLDTSVIPSEVQGRGGIWKVVFKTPNQDTEFLERLNLFLEKEGQTLAGMFRALGHEGVSTGAVPSISPDLLANLVGQAIAHAPQPLLPMRYRKLRIFSGSAVPAPEEEPFEIWLEQATEIVKEWPVAEAEKKRWLMESLRGPALDLLHIVQADNQSISMEECLEAFKQVFGSLESRRTSQVRYLKTYQEEGEKVSAYVLRLETLLRKAVEKRAIPRNIADQVRLEQVMAGASLSEILWCRLRELKDQGPPPSFLELMKVIREEEEEEASYEHENLEDPDEGESYGQWVNPADA</sequence>
<evidence type="ECO:0000259" key="6">
    <source>
        <dbReference type="Pfam" id="PF14893"/>
    </source>
</evidence>
<reference evidence="9" key="1">
    <citation type="submission" date="2025-08" db="UniProtKB">
        <authorList>
            <consortium name="RefSeq"/>
        </authorList>
    </citation>
    <scope>IDENTIFICATION</scope>
</reference>
<organism evidence="8 9">
    <name type="scientific">Orycteropus afer afer</name>
    <dbReference type="NCBI Taxonomy" id="1230840"/>
    <lineage>
        <taxon>Eukaryota</taxon>
        <taxon>Metazoa</taxon>
        <taxon>Chordata</taxon>
        <taxon>Craniata</taxon>
        <taxon>Vertebrata</taxon>
        <taxon>Euteleostomi</taxon>
        <taxon>Mammalia</taxon>
        <taxon>Eutheria</taxon>
        <taxon>Afrotheria</taxon>
        <taxon>Tubulidentata</taxon>
        <taxon>Orycteropodidae</taxon>
        <taxon>Orycteropus</taxon>
    </lineage>
</organism>
<comment type="subcellular location">
    <subcellularLocation>
        <location evidence="1">Nucleus</location>
        <location evidence="1">Nucleolus</location>
    </subcellularLocation>
</comment>
<evidence type="ECO:0000256" key="1">
    <source>
        <dbReference type="ARBA" id="ARBA00004604"/>
    </source>
</evidence>
<evidence type="ECO:0000256" key="5">
    <source>
        <dbReference type="SAM" id="MobiDB-lite"/>
    </source>
</evidence>
<dbReference type="AlphaFoldDB" id="A0A8B6ZMP3"/>
<evidence type="ECO:0000256" key="3">
    <source>
        <dbReference type="ARBA" id="ARBA00022990"/>
    </source>
</evidence>
<dbReference type="InterPro" id="IPR048271">
    <property type="entry name" value="PNMA_N"/>
</dbReference>
<dbReference type="InterPro" id="IPR026523">
    <property type="entry name" value="PNMA"/>
</dbReference>
<accession>A0A8B6ZMP3</accession>
<dbReference type="RefSeq" id="XP_007936970.1">
    <property type="nucleotide sequence ID" value="XM_007938779.1"/>
</dbReference>
<dbReference type="GeneID" id="103195253"/>